<name>A0A378JRB4_9GAMM</name>
<evidence type="ECO:0000313" key="4">
    <source>
        <dbReference type="Proteomes" id="UP000054985"/>
    </source>
</evidence>
<keyword evidence="1" id="KW-0812">Transmembrane</keyword>
<keyword evidence="4" id="KW-1185">Reference proteome</keyword>
<sequence>MAGHSFFSQLNATWDEYSSLRNKYSDAIPIPQKSYFNRIRSIDEFATLAVRPIEKPLWLGIHTLSFLLKAVLSLAVSVILAPCALALVIIAPTSDLSKATSETFKLAATHALVSTGMATLALFSTALALMLNPLYLVTRAASTVVDSLNTTTETSCGFSLTR</sequence>
<protein>
    <submittedName>
        <fullName evidence="3">Uncharacterized protein</fullName>
    </submittedName>
</protein>
<dbReference type="EMBL" id="LNYN01000005">
    <property type="protein sequence ID" value="KTD39069.1"/>
    <property type="molecule type" value="Genomic_DNA"/>
</dbReference>
<organism evidence="3 5">
    <name type="scientific">Legionella moravica</name>
    <dbReference type="NCBI Taxonomy" id="39962"/>
    <lineage>
        <taxon>Bacteria</taxon>
        <taxon>Pseudomonadati</taxon>
        <taxon>Pseudomonadota</taxon>
        <taxon>Gammaproteobacteria</taxon>
        <taxon>Legionellales</taxon>
        <taxon>Legionellaceae</taxon>
        <taxon>Legionella</taxon>
    </lineage>
</organism>
<feature type="transmembrane region" description="Helical" evidence="1">
    <location>
        <begin position="111"/>
        <end position="131"/>
    </location>
</feature>
<feature type="transmembrane region" description="Helical" evidence="1">
    <location>
        <begin position="66"/>
        <end position="91"/>
    </location>
</feature>
<dbReference type="Proteomes" id="UP000054985">
    <property type="component" value="Unassembled WGS sequence"/>
</dbReference>
<gene>
    <name evidence="2" type="ORF">Lmor_0181</name>
    <name evidence="3" type="ORF">NCTC12239_00036</name>
</gene>
<keyword evidence="1" id="KW-0472">Membrane</keyword>
<dbReference type="EMBL" id="UGOG01000001">
    <property type="protein sequence ID" value="STX61133.1"/>
    <property type="molecule type" value="Genomic_DNA"/>
</dbReference>
<dbReference type="RefSeq" id="WP_028384062.1">
    <property type="nucleotide sequence ID" value="NZ_CAAAJG010000036.1"/>
</dbReference>
<evidence type="ECO:0000313" key="3">
    <source>
        <dbReference type="EMBL" id="STX61133.1"/>
    </source>
</evidence>
<dbReference type="AlphaFoldDB" id="A0A378JRB4"/>
<evidence type="ECO:0000313" key="5">
    <source>
        <dbReference type="Proteomes" id="UP000254040"/>
    </source>
</evidence>
<proteinExistence type="predicted"/>
<dbReference type="STRING" id="39962.Lmor_0181"/>
<evidence type="ECO:0000256" key="1">
    <source>
        <dbReference type="SAM" id="Phobius"/>
    </source>
</evidence>
<reference evidence="2 4" key="1">
    <citation type="submission" date="2015-11" db="EMBL/GenBank/DDBJ databases">
        <title>Genomic analysis of 38 Legionella species identifies large and diverse effector repertoires.</title>
        <authorList>
            <person name="Burstein D."/>
            <person name="Amaro F."/>
            <person name="Zusman T."/>
            <person name="Lifshitz Z."/>
            <person name="Cohen O."/>
            <person name="Gilbert J.A."/>
            <person name="Pupko T."/>
            <person name="Shuman H.A."/>
            <person name="Segal G."/>
        </authorList>
    </citation>
    <scope>NUCLEOTIDE SEQUENCE [LARGE SCALE GENOMIC DNA]</scope>
    <source>
        <strain evidence="2 4">ATCC 43877</strain>
    </source>
</reference>
<reference evidence="3 5" key="2">
    <citation type="submission" date="2018-06" db="EMBL/GenBank/DDBJ databases">
        <authorList>
            <consortium name="Pathogen Informatics"/>
            <person name="Doyle S."/>
        </authorList>
    </citation>
    <scope>NUCLEOTIDE SEQUENCE [LARGE SCALE GENOMIC DNA]</scope>
    <source>
        <strain evidence="3 5">NCTC12239</strain>
    </source>
</reference>
<evidence type="ECO:0000313" key="2">
    <source>
        <dbReference type="EMBL" id="KTD39069.1"/>
    </source>
</evidence>
<accession>A0A378JRB4</accession>
<dbReference type="Proteomes" id="UP000254040">
    <property type="component" value="Unassembled WGS sequence"/>
</dbReference>
<dbReference type="OrthoDB" id="5647215at2"/>
<keyword evidence="1" id="KW-1133">Transmembrane helix</keyword>